<dbReference type="GO" id="GO:0004497">
    <property type="term" value="F:monooxygenase activity"/>
    <property type="evidence" value="ECO:0007669"/>
    <property type="project" value="UniProtKB-KW"/>
</dbReference>
<dbReference type="Pfam" id="PF01494">
    <property type="entry name" value="FAD_binding_3"/>
    <property type="match status" value="1"/>
</dbReference>
<dbReference type="KEGG" id="afs:AFR_07190"/>
<dbReference type="AlphaFoldDB" id="U5VSD6"/>
<feature type="domain" description="FAD-binding" evidence="3">
    <location>
        <begin position="7"/>
        <end position="347"/>
    </location>
</feature>
<proteinExistence type="predicted"/>
<keyword evidence="2 4" id="KW-0503">Monooxygenase</keyword>
<dbReference type="InterPro" id="IPR050493">
    <property type="entry name" value="FAD-dep_Monooxygenase_BioMet"/>
</dbReference>
<accession>U5VSD6</accession>
<dbReference type="GO" id="GO:0071949">
    <property type="term" value="F:FAD binding"/>
    <property type="evidence" value="ECO:0007669"/>
    <property type="project" value="InterPro"/>
</dbReference>
<dbReference type="InterPro" id="IPR036188">
    <property type="entry name" value="FAD/NAD-bd_sf"/>
</dbReference>
<dbReference type="OrthoDB" id="9782160at2"/>
<dbReference type="HOGENOM" id="CLU_009665_19_5_11"/>
<protein>
    <submittedName>
        <fullName evidence="4">Monooxygenase FAD-binding protein</fullName>
    </submittedName>
</protein>
<dbReference type="SUPFAM" id="SSF51905">
    <property type="entry name" value="FAD/NAD(P)-binding domain"/>
    <property type="match status" value="1"/>
</dbReference>
<dbReference type="InterPro" id="IPR002938">
    <property type="entry name" value="FAD-bd"/>
</dbReference>
<dbReference type="PRINTS" id="PR00420">
    <property type="entry name" value="RNGMNOXGNASE"/>
</dbReference>
<reference evidence="4 5" key="1">
    <citation type="journal article" date="2014" name="J. Biotechnol.">
        <title>Complete genome sequence of the actinobacterium Actinoplanes friuliensis HAG 010964, producer of the lipopeptide antibiotic friulimycin.</title>
        <authorList>
            <person name="Ruckert C."/>
            <person name="Szczepanowski R."/>
            <person name="Albersmeier A."/>
            <person name="Goesmann A."/>
            <person name="Fischer N."/>
            <person name="Steinkamper A."/>
            <person name="Puhler A."/>
            <person name="Biener R."/>
            <person name="Schwartz D."/>
            <person name="Kalinowski J."/>
        </authorList>
    </citation>
    <scope>NUCLEOTIDE SEQUENCE [LARGE SCALE GENOMIC DNA]</scope>
    <source>
        <strain evidence="4 5">DSM 7358</strain>
    </source>
</reference>
<evidence type="ECO:0000256" key="1">
    <source>
        <dbReference type="ARBA" id="ARBA00023002"/>
    </source>
</evidence>
<name>U5VSD6_9ACTN</name>
<evidence type="ECO:0000256" key="2">
    <source>
        <dbReference type="ARBA" id="ARBA00023033"/>
    </source>
</evidence>
<evidence type="ECO:0000259" key="3">
    <source>
        <dbReference type="Pfam" id="PF01494"/>
    </source>
</evidence>
<dbReference type="PANTHER" id="PTHR13789">
    <property type="entry name" value="MONOOXYGENASE"/>
    <property type="match status" value="1"/>
</dbReference>
<dbReference type="PANTHER" id="PTHR13789:SF309">
    <property type="entry name" value="PUTATIVE (AFU_ORTHOLOGUE AFUA_6G14510)-RELATED"/>
    <property type="match status" value="1"/>
</dbReference>
<dbReference type="STRING" id="1246995.AFR_07190"/>
<dbReference type="Gene3D" id="3.50.50.60">
    <property type="entry name" value="FAD/NAD(P)-binding domain"/>
    <property type="match status" value="1"/>
</dbReference>
<dbReference type="RefSeq" id="WP_023359258.1">
    <property type="nucleotide sequence ID" value="NC_022657.1"/>
</dbReference>
<sequence>MARVRTAVVIGGGIAGPVVAVALRRAGIAATVYEAYAKNADGIGGELMLAPNGMAALAAIGIAEEVGAAGVPTPRMVMETGAGKRLGQFEDLPGLPTSRTFKRARLYRALVDAAVDAGVPIEYGRRLVGFEDGVDSVVAVFEDGTRVEADVLIGADGIWSTVRGLLDPGAPQPRFSGLVGLGGWARDAGLPSTAGAMHLAYGRKAFFGYRVGDDAEAGWFANVHSAEMLTAAQARAIPESEWLARLRELFADDELPALRLLDQVDPGELVNVGGLQDMPPVRTWSRGRVVLVGDAAHATTPSSGQGASLSIESAVELARCLRDLPVAEAFRAYEGLRRARVEKVIARTARINNDKAPGPVGRVVRDLVFPLVMRTFYQPERMMGWLHRYTIDWDAVVPAPQS</sequence>
<evidence type="ECO:0000313" key="5">
    <source>
        <dbReference type="Proteomes" id="UP000017746"/>
    </source>
</evidence>
<organism evidence="4 5">
    <name type="scientific">Actinoplanes friuliensis DSM 7358</name>
    <dbReference type="NCBI Taxonomy" id="1246995"/>
    <lineage>
        <taxon>Bacteria</taxon>
        <taxon>Bacillati</taxon>
        <taxon>Actinomycetota</taxon>
        <taxon>Actinomycetes</taxon>
        <taxon>Micromonosporales</taxon>
        <taxon>Micromonosporaceae</taxon>
        <taxon>Actinoplanes</taxon>
    </lineage>
</organism>
<dbReference type="EMBL" id="CP006272">
    <property type="protein sequence ID" value="AGZ39727.1"/>
    <property type="molecule type" value="Genomic_DNA"/>
</dbReference>
<dbReference type="Proteomes" id="UP000017746">
    <property type="component" value="Chromosome"/>
</dbReference>
<keyword evidence="5" id="KW-1185">Reference proteome</keyword>
<gene>
    <name evidence="4" type="ORF">AFR_07190</name>
</gene>
<evidence type="ECO:0000313" key="4">
    <source>
        <dbReference type="EMBL" id="AGZ39727.1"/>
    </source>
</evidence>
<keyword evidence="1" id="KW-0560">Oxidoreductase</keyword>
<dbReference type="PATRIC" id="fig|1246995.3.peg.1467"/>
<dbReference type="eggNOG" id="COG0654">
    <property type="taxonomic scope" value="Bacteria"/>
</dbReference>